<evidence type="ECO:0000256" key="10">
    <source>
        <dbReference type="ARBA" id="ARBA00023178"/>
    </source>
</evidence>
<dbReference type="Gene3D" id="2.30.42.60">
    <property type="match status" value="1"/>
</dbReference>
<evidence type="ECO:0000256" key="2">
    <source>
        <dbReference type="ARBA" id="ARBA00004206"/>
    </source>
</evidence>
<gene>
    <name evidence="13" type="primary">mamT</name>
    <name evidence="13" type="ORF">MTBPR1_270002</name>
</gene>
<comment type="subcellular location">
    <subcellularLocation>
        <location evidence="2">Magnetosome membrane</location>
        <topology evidence="2">Single-pass membrane protein</topology>
    </subcellularLocation>
</comment>
<evidence type="ECO:0000256" key="5">
    <source>
        <dbReference type="ARBA" id="ARBA00022692"/>
    </source>
</evidence>
<comment type="cofactor">
    <cofactor evidence="1">
        <name>heme</name>
        <dbReference type="ChEBI" id="CHEBI:30413"/>
    </cofactor>
</comment>
<proteinExistence type="predicted"/>
<dbReference type="RefSeq" id="WP_069188717.1">
    <property type="nucleotide sequence ID" value="NZ_FLYE01000020.1"/>
</dbReference>
<name>A0A1C3RH70_9PROT</name>
<dbReference type="Pfam" id="PF18509">
    <property type="entry name" value="MCR"/>
    <property type="match status" value="2"/>
</dbReference>
<evidence type="ECO:0000256" key="9">
    <source>
        <dbReference type="ARBA" id="ARBA00023136"/>
    </source>
</evidence>
<keyword evidence="5 11" id="KW-0812">Transmembrane</keyword>
<dbReference type="STRING" id="1867952.MTBPR1_270002"/>
<dbReference type="NCBIfam" id="NF040992">
    <property type="entry name" value="MamT"/>
    <property type="match status" value="1"/>
</dbReference>
<dbReference type="GO" id="GO:0046872">
    <property type="term" value="F:metal ion binding"/>
    <property type="evidence" value="ECO:0007669"/>
    <property type="project" value="UniProtKB-KW"/>
</dbReference>
<keyword evidence="14" id="KW-1185">Reference proteome</keyword>
<keyword evidence="4" id="KW-0349">Heme</keyword>
<keyword evidence="10" id="KW-1281">Magnetosome</keyword>
<dbReference type="EMBL" id="FLYE01000020">
    <property type="protein sequence ID" value="SCA56619.1"/>
    <property type="molecule type" value="Genomic_DNA"/>
</dbReference>
<keyword evidence="9 11" id="KW-0472">Membrane</keyword>
<dbReference type="GO" id="GO:0110146">
    <property type="term" value="C:magnetosome membrane"/>
    <property type="evidence" value="ECO:0007669"/>
    <property type="project" value="UniProtKB-SubCell"/>
</dbReference>
<dbReference type="InterPro" id="IPR040963">
    <property type="entry name" value="MCR"/>
</dbReference>
<keyword evidence="3" id="KW-0091">Biomineralization</keyword>
<evidence type="ECO:0000256" key="11">
    <source>
        <dbReference type="SAM" id="Phobius"/>
    </source>
</evidence>
<dbReference type="OrthoDB" id="7351639at2"/>
<evidence type="ECO:0000256" key="6">
    <source>
        <dbReference type="ARBA" id="ARBA00022723"/>
    </source>
</evidence>
<keyword evidence="7 11" id="KW-1133">Transmembrane helix</keyword>
<feature type="domain" description="Magnetochrome" evidence="12">
    <location>
        <begin position="86"/>
        <end position="110"/>
    </location>
</feature>
<evidence type="ECO:0000256" key="8">
    <source>
        <dbReference type="ARBA" id="ARBA00023004"/>
    </source>
</evidence>
<dbReference type="AlphaFoldDB" id="A0A1C3RH70"/>
<evidence type="ECO:0000256" key="1">
    <source>
        <dbReference type="ARBA" id="ARBA00001971"/>
    </source>
</evidence>
<organism evidence="13 14">
    <name type="scientific">Candidatus Terasakiella magnetica</name>
    <dbReference type="NCBI Taxonomy" id="1867952"/>
    <lineage>
        <taxon>Bacteria</taxon>
        <taxon>Pseudomonadati</taxon>
        <taxon>Pseudomonadota</taxon>
        <taxon>Alphaproteobacteria</taxon>
        <taxon>Rhodospirillales</taxon>
        <taxon>Terasakiellaceae</taxon>
        <taxon>Terasakiella</taxon>
    </lineage>
</organism>
<accession>A0A1C3RH70</accession>
<reference evidence="13 14" key="1">
    <citation type="submission" date="2016-07" db="EMBL/GenBank/DDBJ databases">
        <authorList>
            <person name="Lefevre C.T."/>
        </authorList>
    </citation>
    <scope>NUCLEOTIDE SEQUENCE [LARGE SCALE GENOMIC DNA]</scope>
    <source>
        <strain evidence="13">PR1</strain>
    </source>
</reference>
<keyword evidence="8" id="KW-0408">Iron</keyword>
<evidence type="ECO:0000259" key="12">
    <source>
        <dbReference type="Pfam" id="PF18509"/>
    </source>
</evidence>
<protein>
    <submittedName>
        <fullName evidence="13">Magnetosome protein MamT</fullName>
    </submittedName>
</protein>
<sequence length="175" mass="19139">MGIIKKILKLFEGRRGSSFIAVLIVCGFSFLIISGSELSSLTKRTIQGLFLGQHQTPFEKGIGATIEKTLTPPNKEYRYMTMRHIPAIKAGQKMPHPYVGACTQCHLYVGGPGPGNQYKTPVGAALEKMSQVRKMGPPLPPNSEMPHPPAGRCIKCHDIVVKVPVAKPQAGMKWF</sequence>
<dbReference type="InterPro" id="IPR036280">
    <property type="entry name" value="Multihaem_cyt_sf"/>
</dbReference>
<evidence type="ECO:0000256" key="3">
    <source>
        <dbReference type="ARBA" id="ARBA00022591"/>
    </source>
</evidence>
<evidence type="ECO:0000313" key="14">
    <source>
        <dbReference type="Proteomes" id="UP000231658"/>
    </source>
</evidence>
<dbReference type="Proteomes" id="UP000231658">
    <property type="component" value="Unassembled WGS sequence"/>
</dbReference>
<evidence type="ECO:0000256" key="4">
    <source>
        <dbReference type="ARBA" id="ARBA00022617"/>
    </source>
</evidence>
<dbReference type="SUPFAM" id="SSF48695">
    <property type="entry name" value="Multiheme cytochromes"/>
    <property type="match status" value="1"/>
</dbReference>
<feature type="transmembrane region" description="Helical" evidence="11">
    <location>
        <begin position="16"/>
        <end position="34"/>
    </location>
</feature>
<feature type="domain" description="Magnetochrome" evidence="12">
    <location>
        <begin position="137"/>
        <end position="162"/>
    </location>
</feature>
<evidence type="ECO:0000256" key="7">
    <source>
        <dbReference type="ARBA" id="ARBA00022989"/>
    </source>
</evidence>
<evidence type="ECO:0000313" key="13">
    <source>
        <dbReference type="EMBL" id="SCA56619.1"/>
    </source>
</evidence>
<keyword evidence="6" id="KW-0479">Metal-binding</keyword>